<evidence type="ECO:0000256" key="4">
    <source>
        <dbReference type="SAM" id="Phobius"/>
    </source>
</evidence>
<feature type="transmembrane region" description="Helical" evidence="4">
    <location>
        <begin position="256"/>
        <end position="278"/>
    </location>
</feature>
<comment type="similarity">
    <text evidence="2">Belongs to the major facilitator superfamily. Monocarboxylate porter (TC 2.A.1.13) family.</text>
</comment>
<feature type="region of interest" description="Disordered" evidence="3">
    <location>
        <begin position="1"/>
        <end position="20"/>
    </location>
</feature>
<dbReference type="PANTHER" id="PTHR11360">
    <property type="entry name" value="MONOCARBOXYLATE TRANSPORTER"/>
    <property type="match status" value="1"/>
</dbReference>
<proteinExistence type="inferred from homology"/>
<reference evidence="6 7" key="1">
    <citation type="submission" date="2024-07" db="EMBL/GenBank/DDBJ databases">
        <title>Section-level genome sequencing and comparative genomics of Aspergillus sections Usti and Cavernicolus.</title>
        <authorList>
            <consortium name="Lawrence Berkeley National Laboratory"/>
            <person name="Nybo J.L."/>
            <person name="Vesth T.C."/>
            <person name="Theobald S."/>
            <person name="Frisvad J.C."/>
            <person name="Larsen T.O."/>
            <person name="Kjaerboelling I."/>
            <person name="Rothschild-Mancinelli K."/>
            <person name="Lyhne E.K."/>
            <person name="Kogle M.E."/>
            <person name="Barry K."/>
            <person name="Clum A."/>
            <person name="Na H."/>
            <person name="Ledsgaard L."/>
            <person name="Lin J."/>
            <person name="Lipzen A."/>
            <person name="Kuo A."/>
            <person name="Riley R."/>
            <person name="Mondo S."/>
            <person name="LaButti K."/>
            <person name="Haridas S."/>
            <person name="Pangalinan J."/>
            <person name="Salamov A.A."/>
            <person name="Simmons B.A."/>
            <person name="Magnuson J.K."/>
            <person name="Chen J."/>
            <person name="Drula E."/>
            <person name="Henrissat B."/>
            <person name="Wiebenga A."/>
            <person name="Lubbers R.J."/>
            <person name="Gomes A.C."/>
            <person name="Makela M.R."/>
            <person name="Stajich J."/>
            <person name="Grigoriev I.V."/>
            <person name="Mortensen U.H."/>
            <person name="De vries R.P."/>
            <person name="Baker S.E."/>
            <person name="Andersen M.R."/>
        </authorList>
    </citation>
    <scope>NUCLEOTIDE SEQUENCE [LARGE SCALE GENOMIC DNA]</scope>
    <source>
        <strain evidence="6 7">CBS 600.67</strain>
    </source>
</reference>
<feature type="transmembrane region" description="Helical" evidence="4">
    <location>
        <begin position="180"/>
        <end position="202"/>
    </location>
</feature>
<dbReference type="InterPro" id="IPR020846">
    <property type="entry name" value="MFS_dom"/>
</dbReference>
<feature type="transmembrane region" description="Helical" evidence="4">
    <location>
        <begin position="321"/>
        <end position="340"/>
    </location>
</feature>
<keyword evidence="7" id="KW-1185">Reference proteome</keyword>
<dbReference type="PROSITE" id="PS50850">
    <property type="entry name" value="MFS"/>
    <property type="match status" value="1"/>
</dbReference>
<feature type="domain" description="Major facilitator superfamily (MFS) profile" evidence="5">
    <location>
        <begin position="51"/>
        <end position="439"/>
    </location>
</feature>
<evidence type="ECO:0000256" key="1">
    <source>
        <dbReference type="ARBA" id="ARBA00004141"/>
    </source>
</evidence>
<evidence type="ECO:0000313" key="7">
    <source>
        <dbReference type="Proteomes" id="UP001610335"/>
    </source>
</evidence>
<evidence type="ECO:0000313" key="6">
    <source>
        <dbReference type="EMBL" id="KAL2812555.1"/>
    </source>
</evidence>
<evidence type="ECO:0000256" key="3">
    <source>
        <dbReference type="SAM" id="MobiDB-lite"/>
    </source>
</evidence>
<feature type="transmembrane region" description="Helical" evidence="4">
    <location>
        <begin position="404"/>
        <end position="425"/>
    </location>
</feature>
<feature type="transmembrane region" description="Helical" evidence="4">
    <location>
        <begin position="151"/>
        <end position="173"/>
    </location>
</feature>
<feature type="transmembrane region" description="Helical" evidence="4">
    <location>
        <begin position="50"/>
        <end position="73"/>
    </location>
</feature>
<sequence length="439" mass="47655">MNHTTKDPESYNIPPSYENAADPCTRINSKTHKDEVQDSDNPTTYPEGGWAAWSVVLGSWMATFGTMGIMNSVGIFEAYMKEHQLQDYSAGQVGWIFGLYTFFAFFCGIQVGPIFDTKGPRILVLGGAVGTTVFLVLLGFCTAYWHFMLVFGLLGVSLSLAFNPAISIVAHYFNRRRAFATGVASSGASVGGVIFPLVFQALVSKVGFAWATRSIALIDLIAFIPAIILIRPRTQTKKTPVGAVLLDFSAFRDVRLMLASMGIFFMEWGLFTPIAYLVSYALSHGASSQFAYLLLSLVNVGAVFGRWIPGYCADRIGRFNTLIISIFGCLLSVLALWMLAGSSAPIMIAFAVLFGFASGSNVSLAPVCVGQLCKIEAYGRYYATACLTSFPIAGEILNRCNGEYWGLIAFTAVSYAVSLVCLVLTKLFCCGRNQIAAFF</sequence>
<feature type="transmembrane region" description="Helical" evidence="4">
    <location>
        <begin position="208"/>
        <end position="230"/>
    </location>
</feature>
<comment type="caution">
    <text evidence="6">The sequence shown here is derived from an EMBL/GenBank/DDBJ whole genome shotgun (WGS) entry which is preliminary data.</text>
</comment>
<evidence type="ECO:0000256" key="2">
    <source>
        <dbReference type="ARBA" id="ARBA00006727"/>
    </source>
</evidence>
<keyword evidence="4" id="KW-1133">Transmembrane helix</keyword>
<dbReference type="Gene3D" id="1.20.1250.20">
    <property type="entry name" value="MFS general substrate transporter like domains"/>
    <property type="match status" value="2"/>
</dbReference>
<dbReference type="InterPro" id="IPR011701">
    <property type="entry name" value="MFS"/>
</dbReference>
<feature type="transmembrane region" description="Helical" evidence="4">
    <location>
        <begin position="346"/>
        <end position="369"/>
    </location>
</feature>
<dbReference type="InterPro" id="IPR036259">
    <property type="entry name" value="MFS_trans_sf"/>
</dbReference>
<organism evidence="6 7">
    <name type="scientific">Aspergillus cavernicola</name>
    <dbReference type="NCBI Taxonomy" id="176166"/>
    <lineage>
        <taxon>Eukaryota</taxon>
        <taxon>Fungi</taxon>
        <taxon>Dikarya</taxon>
        <taxon>Ascomycota</taxon>
        <taxon>Pezizomycotina</taxon>
        <taxon>Eurotiomycetes</taxon>
        <taxon>Eurotiomycetidae</taxon>
        <taxon>Eurotiales</taxon>
        <taxon>Aspergillaceae</taxon>
        <taxon>Aspergillus</taxon>
        <taxon>Aspergillus subgen. Nidulantes</taxon>
    </lineage>
</organism>
<dbReference type="SUPFAM" id="SSF103473">
    <property type="entry name" value="MFS general substrate transporter"/>
    <property type="match status" value="1"/>
</dbReference>
<gene>
    <name evidence="6" type="ORF">BDW59DRAFT_167786</name>
</gene>
<evidence type="ECO:0000259" key="5">
    <source>
        <dbReference type="PROSITE" id="PS50850"/>
    </source>
</evidence>
<dbReference type="PANTHER" id="PTHR11360:SF177">
    <property type="entry name" value="RIBOFLAVIN TRANSPORTER MCH5"/>
    <property type="match status" value="1"/>
</dbReference>
<feature type="transmembrane region" description="Helical" evidence="4">
    <location>
        <begin position="381"/>
        <end position="398"/>
    </location>
</feature>
<feature type="transmembrane region" description="Helical" evidence="4">
    <location>
        <begin position="93"/>
        <end position="115"/>
    </location>
</feature>
<name>A0ABR4HAQ5_9EURO</name>
<keyword evidence="4" id="KW-0472">Membrane</keyword>
<feature type="transmembrane region" description="Helical" evidence="4">
    <location>
        <begin position="122"/>
        <end position="145"/>
    </location>
</feature>
<keyword evidence="4" id="KW-0812">Transmembrane</keyword>
<accession>A0ABR4HAQ5</accession>
<comment type="subcellular location">
    <subcellularLocation>
        <location evidence="1">Membrane</location>
        <topology evidence="1">Multi-pass membrane protein</topology>
    </subcellularLocation>
</comment>
<dbReference type="EMBL" id="JBFXLS010000175">
    <property type="protein sequence ID" value="KAL2812555.1"/>
    <property type="molecule type" value="Genomic_DNA"/>
</dbReference>
<feature type="transmembrane region" description="Helical" evidence="4">
    <location>
        <begin position="290"/>
        <end position="309"/>
    </location>
</feature>
<dbReference type="Proteomes" id="UP001610335">
    <property type="component" value="Unassembled WGS sequence"/>
</dbReference>
<dbReference type="InterPro" id="IPR050327">
    <property type="entry name" value="Proton-linked_MCT"/>
</dbReference>
<dbReference type="Pfam" id="PF07690">
    <property type="entry name" value="MFS_1"/>
    <property type="match status" value="1"/>
</dbReference>
<protein>
    <submittedName>
        <fullName evidence="6">Major facilitator superfamily domain-containing protein</fullName>
    </submittedName>
</protein>